<reference evidence="2 3" key="1">
    <citation type="submission" date="2024-09" db="EMBL/GenBank/DDBJ databases">
        <authorList>
            <person name="Sun Q."/>
            <person name="Mori K."/>
        </authorList>
    </citation>
    <scope>NUCLEOTIDE SEQUENCE [LARGE SCALE GENOMIC DNA]</scope>
    <source>
        <strain evidence="2 3">JCM 15389</strain>
    </source>
</reference>
<dbReference type="EMBL" id="JBHLYQ010000098">
    <property type="protein sequence ID" value="MFC0082407.1"/>
    <property type="molecule type" value="Genomic_DNA"/>
</dbReference>
<gene>
    <name evidence="2" type="ORF">ACFFRE_09660</name>
</gene>
<dbReference type="GO" id="GO:0005840">
    <property type="term" value="C:ribosome"/>
    <property type="evidence" value="ECO:0007669"/>
    <property type="project" value="UniProtKB-KW"/>
</dbReference>
<keyword evidence="3" id="KW-1185">Reference proteome</keyword>
<name>A0ABV6C840_9ACTN</name>
<accession>A0ABV6C840</accession>
<dbReference type="Pfam" id="PF26427">
    <property type="entry name" value="HR_L37"/>
    <property type="match status" value="1"/>
</dbReference>
<keyword evidence="2" id="KW-0689">Ribosomal protein</keyword>
<dbReference type="Proteomes" id="UP001589788">
    <property type="component" value="Unassembled WGS sequence"/>
</dbReference>
<evidence type="ECO:0000313" key="2">
    <source>
        <dbReference type="EMBL" id="MFC0082407.1"/>
    </source>
</evidence>
<dbReference type="RefSeq" id="WP_376745998.1">
    <property type="nucleotide sequence ID" value="NZ_JAKHEX010000001.1"/>
</dbReference>
<dbReference type="InterPro" id="IPR058090">
    <property type="entry name" value="bL37_actino"/>
</dbReference>
<evidence type="ECO:0000256" key="1">
    <source>
        <dbReference type="SAM" id="MobiDB-lite"/>
    </source>
</evidence>
<proteinExistence type="predicted"/>
<keyword evidence="2" id="KW-0687">Ribonucleoprotein</keyword>
<sequence>MSKRTVKRKLRAKKKANHGKRPNCGRG</sequence>
<evidence type="ECO:0000313" key="3">
    <source>
        <dbReference type="Proteomes" id="UP001589788"/>
    </source>
</evidence>
<organism evidence="2 3">
    <name type="scientific">Aciditerrimonas ferrireducens</name>
    <dbReference type="NCBI Taxonomy" id="667306"/>
    <lineage>
        <taxon>Bacteria</taxon>
        <taxon>Bacillati</taxon>
        <taxon>Actinomycetota</taxon>
        <taxon>Acidimicrobiia</taxon>
        <taxon>Acidimicrobiales</taxon>
        <taxon>Acidimicrobiaceae</taxon>
        <taxon>Aciditerrimonas</taxon>
    </lineage>
</organism>
<dbReference type="NCBIfam" id="NF047428">
    <property type="entry name" value="ribo_Myco_bL37"/>
    <property type="match status" value="1"/>
</dbReference>
<protein>
    <submittedName>
        <fullName evidence="2">50S ribosomal protein bL37</fullName>
    </submittedName>
</protein>
<comment type="caution">
    <text evidence="2">The sequence shown here is derived from an EMBL/GenBank/DDBJ whole genome shotgun (WGS) entry which is preliminary data.</text>
</comment>
<feature type="region of interest" description="Disordered" evidence="1">
    <location>
        <begin position="1"/>
        <end position="27"/>
    </location>
</feature>